<dbReference type="AlphaFoldDB" id="A0A2P2QT73"/>
<proteinExistence type="predicted"/>
<sequence length="41" mass="4972">MHLLWRNSVQLNSTSSELHIVKIQFNLQKIIFDQFNRIVFL</sequence>
<accession>A0A2P2QT73</accession>
<dbReference type="EMBL" id="GGEC01089617">
    <property type="protein sequence ID" value="MBX70101.1"/>
    <property type="molecule type" value="Transcribed_RNA"/>
</dbReference>
<name>A0A2P2QT73_RHIMU</name>
<protein>
    <submittedName>
        <fullName evidence="1">Uncharacterized protein</fullName>
    </submittedName>
</protein>
<reference evidence="1" key="1">
    <citation type="submission" date="2018-02" db="EMBL/GenBank/DDBJ databases">
        <title>Rhizophora mucronata_Transcriptome.</title>
        <authorList>
            <person name="Meera S.P."/>
            <person name="Sreeshan A."/>
            <person name="Augustine A."/>
        </authorList>
    </citation>
    <scope>NUCLEOTIDE SEQUENCE</scope>
    <source>
        <tissue evidence="1">Leaf</tissue>
    </source>
</reference>
<organism evidence="1">
    <name type="scientific">Rhizophora mucronata</name>
    <name type="common">Asiatic mangrove</name>
    <dbReference type="NCBI Taxonomy" id="61149"/>
    <lineage>
        <taxon>Eukaryota</taxon>
        <taxon>Viridiplantae</taxon>
        <taxon>Streptophyta</taxon>
        <taxon>Embryophyta</taxon>
        <taxon>Tracheophyta</taxon>
        <taxon>Spermatophyta</taxon>
        <taxon>Magnoliopsida</taxon>
        <taxon>eudicotyledons</taxon>
        <taxon>Gunneridae</taxon>
        <taxon>Pentapetalae</taxon>
        <taxon>rosids</taxon>
        <taxon>fabids</taxon>
        <taxon>Malpighiales</taxon>
        <taxon>Rhizophoraceae</taxon>
        <taxon>Rhizophora</taxon>
    </lineage>
</organism>
<evidence type="ECO:0000313" key="1">
    <source>
        <dbReference type="EMBL" id="MBX70101.1"/>
    </source>
</evidence>